<proteinExistence type="predicted"/>
<keyword evidence="2" id="KW-1185">Reference proteome</keyword>
<gene>
    <name evidence="1" type="ORF">GHA01_31700</name>
</gene>
<name>A0ABQ0SJ95_NOVHA</name>
<evidence type="ECO:0000313" key="1">
    <source>
        <dbReference type="EMBL" id="GEC65321.1"/>
    </source>
</evidence>
<dbReference type="Proteomes" id="UP000319478">
    <property type="component" value="Unassembled WGS sequence"/>
</dbReference>
<organism evidence="1 2">
    <name type="scientific">Novacetimonas hansenii</name>
    <name type="common">Komagataeibacter hansenii</name>
    <dbReference type="NCBI Taxonomy" id="436"/>
    <lineage>
        <taxon>Bacteria</taxon>
        <taxon>Pseudomonadati</taxon>
        <taxon>Pseudomonadota</taxon>
        <taxon>Alphaproteobacteria</taxon>
        <taxon>Acetobacterales</taxon>
        <taxon>Acetobacteraceae</taxon>
        <taxon>Novacetimonas</taxon>
    </lineage>
</organism>
<protein>
    <submittedName>
        <fullName evidence="1">Uncharacterized protein</fullName>
    </submittedName>
</protein>
<sequence>MTIRRKDALLSEIGKVKEILQGIPMENVIDRFGLEARLKELNLELERLPDQFQEAEKLSLTFRGEPVRGSSAISADFAGNASSAFADAFSAVMAGLKGALKYVGPIPDKETSPLMITGMATGSYGFEMELPPSQGELFSDDANVGKAVEIVKDLLRVSAKGSDDDILDIVEEIHPRAVRKVADFLSIVSKKGAWCGLEFRDSYFKFSSLDEIIFSEQRLRQENISENQEVYFGEFQGFLPHGRNFEFVVSDGSGIIRGRLGPDIEDPEILNREWLHRPTSVKFNVIQVGQSRPRYTLVSLDDLG</sequence>
<accession>A0ABQ0SJ95</accession>
<comment type="caution">
    <text evidence="1">The sequence shown here is derived from an EMBL/GenBank/DDBJ whole genome shotgun (WGS) entry which is preliminary data.</text>
</comment>
<evidence type="ECO:0000313" key="2">
    <source>
        <dbReference type="Proteomes" id="UP000319478"/>
    </source>
</evidence>
<dbReference type="EMBL" id="BJNN01000209">
    <property type="protein sequence ID" value="GEC65321.1"/>
    <property type="molecule type" value="Genomic_DNA"/>
</dbReference>
<dbReference type="RefSeq" id="WP_003617660.1">
    <property type="nucleotide sequence ID" value="NZ_BJNN01000209.1"/>
</dbReference>
<reference evidence="1 2" key="1">
    <citation type="submission" date="2019-06" db="EMBL/GenBank/DDBJ databases">
        <title>Whole genome shotgun sequence of Komagataeibacter hansenii NBRC 14820.</title>
        <authorList>
            <person name="Hosoyama A."/>
            <person name="Uohara A."/>
            <person name="Ohji S."/>
            <person name="Ichikawa N."/>
        </authorList>
    </citation>
    <scope>NUCLEOTIDE SEQUENCE [LARGE SCALE GENOMIC DNA]</scope>
    <source>
        <strain evidence="1 2">NBRC 14820</strain>
    </source>
</reference>